<protein>
    <recommendedName>
        <fullName evidence="2">DUF5689 domain-containing protein</fullName>
    </recommendedName>
</protein>
<dbReference type="Pfam" id="PF18942">
    <property type="entry name" value="DUF5689"/>
    <property type="match status" value="1"/>
</dbReference>
<accession>A0A4V1N056</accession>
<feature type="chain" id="PRO_5020788170" description="DUF5689 domain-containing protein" evidence="1">
    <location>
        <begin position="24"/>
        <end position="309"/>
    </location>
</feature>
<dbReference type="Proteomes" id="UP000289703">
    <property type="component" value="Unassembled WGS sequence"/>
</dbReference>
<reference evidence="3 4" key="1">
    <citation type="submission" date="2019-01" db="EMBL/GenBank/DDBJ databases">
        <title>Ancylomarina salipaludis sp. nov., isolated from a salt marsh.</title>
        <authorList>
            <person name="Yoon J.-H."/>
        </authorList>
    </citation>
    <scope>NUCLEOTIDE SEQUENCE [LARGE SCALE GENOMIC DNA]</scope>
    <source>
        <strain evidence="3 4">SHSM-M15</strain>
    </source>
</reference>
<comment type="caution">
    <text evidence="3">The sequence shown here is derived from an EMBL/GenBank/DDBJ whole genome shotgun (WGS) entry which is preliminary data.</text>
</comment>
<evidence type="ECO:0000313" key="3">
    <source>
        <dbReference type="EMBL" id="RXQ94985.1"/>
    </source>
</evidence>
<dbReference type="InterPro" id="IPR043744">
    <property type="entry name" value="DUF5689"/>
</dbReference>
<name>A0A4V1N056_9BACT</name>
<dbReference type="RefSeq" id="WP_129254143.1">
    <property type="nucleotide sequence ID" value="NZ_SAXA01000006.1"/>
</dbReference>
<feature type="signal peptide" evidence="1">
    <location>
        <begin position="1"/>
        <end position="23"/>
    </location>
</feature>
<evidence type="ECO:0000256" key="1">
    <source>
        <dbReference type="SAM" id="SignalP"/>
    </source>
</evidence>
<keyword evidence="1" id="KW-0732">Signal</keyword>
<proteinExistence type="predicted"/>
<evidence type="ECO:0000259" key="2">
    <source>
        <dbReference type="Pfam" id="PF18942"/>
    </source>
</evidence>
<sequence>MKKISLYIIAALLGLLFFNSCDEEDYAEPTFVEPVFEMPADASLISIEELKAIYTSKIGSTGKYLNADDFMTVEDDIYISGYVISDDKAGNFYKTLIIQSDLTGNEQGISISIGESSLYTKYAIGQKIYVKCKGLTLGKYGNEVQLGGSFYFYKPRDNQKEYRLAPIPSPSVDAHIFNDKYPVNIVPAVRNIEDVAYDVFYDSFNTPKAKLKNENYKFTLMTFKDVQFVKPNQTWGLLGDDHNPDFPFKTTIEIIDNNGKKLPLFNSNYSKFAHLLTPSGKFNITGVLSVHEGYAQFVINSLDDLEMLD</sequence>
<dbReference type="OrthoDB" id="1492759at2"/>
<keyword evidence="4" id="KW-1185">Reference proteome</keyword>
<gene>
    <name evidence="3" type="ORF">EO244_08000</name>
</gene>
<organism evidence="3 4">
    <name type="scientific">Ancylomarina salipaludis</name>
    <dbReference type="NCBI Taxonomy" id="2501299"/>
    <lineage>
        <taxon>Bacteria</taxon>
        <taxon>Pseudomonadati</taxon>
        <taxon>Bacteroidota</taxon>
        <taxon>Bacteroidia</taxon>
        <taxon>Marinilabiliales</taxon>
        <taxon>Marinifilaceae</taxon>
        <taxon>Ancylomarina</taxon>
    </lineage>
</organism>
<dbReference type="EMBL" id="SAXA01000006">
    <property type="protein sequence ID" value="RXQ94985.1"/>
    <property type="molecule type" value="Genomic_DNA"/>
</dbReference>
<dbReference type="AlphaFoldDB" id="A0A4V1N056"/>
<evidence type="ECO:0000313" key="4">
    <source>
        <dbReference type="Proteomes" id="UP000289703"/>
    </source>
</evidence>
<feature type="domain" description="DUF5689" evidence="2">
    <location>
        <begin position="44"/>
        <end position="304"/>
    </location>
</feature>